<reference evidence="1" key="1">
    <citation type="submission" date="2023-07" db="EMBL/GenBank/DDBJ databases">
        <title>Biological control against Fusarium languescens, the causal agent of wilt in Jalapeno peppers, by a novel bacterial subspecies: Bacillus cabrialesii subsp. tritici TSO2.</title>
        <authorList>
            <person name="Montoya-Martinez A.C."/>
            <person name="Figueroa-Brambila K.M."/>
            <person name="Escalante-Beltran A."/>
            <person name="Lopez-Montoya N.D."/>
            <person name="Valenzuela-Ruiz V."/>
            <person name="Parra-Cota F.I."/>
            <person name="Estrada Alvarado M.I."/>
            <person name="De Los Santos Villalobos S."/>
        </authorList>
    </citation>
    <scope>NUCLEOTIDE SEQUENCE</scope>
    <source>
        <strain evidence="1">TSO2</strain>
    </source>
</reference>
<protein>
    <submittedName>
        <fullName evidence="1">Uncharacterized protein</fullName>
    </submittedName>
</protein>
<dbReference type="Proteomes" id="UP001177121">
    <property type="component" value="Unassembled WGS sequence"/>
</dbReference>
<dbReference type="RefSeq" id="WP_249667569.1">
    <property type="nucleotide sequence ID" value="NZ_JAHBMK020000001.1"/>
</dbReference>
<evidence type="ECO:0000313" key="1">
    <source>
        <dbReference type="EMBL" id="MDO8225943.1"/>
    </source>
</evidence>
<organism evidence="1 2">
    <name type="scientific">Bacillus cabrialesii subsp. tritici</name>
    <dbReference type="NCBI Taxonomy" id="2944916"/>
    <lineage>
        <taxon>Bacteria</taxon>
        <taxon>Bacillati</taxon>
        <taxon>Bacillota</taxon>
        <taxon>Bacilli</taxon>
        <taxon>Bacillales</taxon>
        <taxon>Bacillaceae</taxon>
        <taxon>Bacillus</taxon>
        <taxon>Bacillus cabrialesii</taxon>
    </lineage>
</organism>
<evidence type="ECO:0000313" key="2">
    <source>
        <dbReference type="Proteomes" id="UP001177121"/>
    </source>
</evidence>
<dbReference type="EMBL" id="JAHBMK020000001">
    <property type="protein sequence ID" value="MDO8225943.1"/>
    <property type="molecule type" value="Genomic_DNA"/>
</dbReference>
<gene>
    <name evidence="1" type="ORF">KHP33_014000</name>
</gene>
<accession>A0ABT9DMQ2</accession>
<name>A0ABT9DMQ2_9BACI</name>
<keyword evidence="2" id="KW-1185">Reference proteome</keyword>
<proteinExistence type="predicted"/>
<sequence length="49" mass="5673">MKVQTAQLLTMGYQIDHIEDFSLLGKMAARNQRYLFFADGDKVLCLQIH</sequence>
<comment type="caution">
    <text evidence="1">The sequence shown here is derived from an EMBL/GenBank/DDBJ whole genome shotgun (WGS) entry which is preliminary data.</text>
</comment>